<dbReference type="InterPro" id="IPR029057">
    <property type="entry name" value="PRTase-like"/>
</dbReference>
<dbReference type="Proteomes" id="UP000053331">
    <property type="component" value="Unassembled WGS sequence"/>
</dbReference>
<keyword evidence="2" id="KW-1185">Reference proteome</keyword>
<dbReference type="CDD" id="cd06223">
    <property type="entry name" value="PRTases_typeI"/>
    <property type="match status" value="1"/>
</dbReference>
<keyword evidence="1" id="KW-0328">Glycosyltransferase</keyword>
<reference evidence="1 2" key="1">
    <citation type="journal article" date="2015" name="Genome Announc.">
        <title>Draft genome sequence of a Halorubrum H3 strain isolated from the burlinskoye salt lake (Altai Krai, Russia).</title>
        <authorList>
            <person name="Rozanov A.S."/>
            <person name="Bryanskaya A.V."/>
            <person name="Malup T.K."/>
            <person name="Kotenko A.V."/>
            <person name="Peltek S.E."/>
        </authorList>
    </citation>
    <scope>NUCLEOTIDE SEQUENCE [LARGE SCALE GENOMIC DNA]</scope>
    <source>
        <strain evidence="1 2">H3</strain>
    </source>
</reference>
<dbReference type="RefSeq" id="WP_050023256.1">
    <property type="nucleotide sequence ID" value="NZ_JNFH02000004.1"/>
</dbReference>
<name>A0A081EW55_9EURY</name>
<dbReference type="AlphaFoldDB" id="A0A081EW55"/>
<dbReference type="EMBL" id="JNFH02000004">
    <property type="protein sequence ID" value="KDS91643.1"/>
    <property type="molecule type" value="Genomic_DNA"/>
</dbReference>
<dbReference type="OrthoDB" id="300820at2157"/>
<dbReference type="Gene3D" id="3.40.50.2020">
    <property type="match status" value="1"/>
</dbReference>
<evidence type="ECO:0000313" key="2">
    <source>
        <dbReference type="Proteomes" id="UP000053331"/>
    </source>
</evidence>
<gene>
    <name evidence="1" type="ORF">FK85_21255</name>
</gene>
<organism evidence="1 2">
    <name type="scientific">Halorubrum saccharovorum</name>
    <dbReference type="NCBI Taxonomy" id="2248"/>
    <lineage>
        <taxon>Archaea</taxon>
        <taxon>Methanobacteriati</taxon>
        <taxon>Methanobacteriota</taxon>
        <taxon>Stenosarchaea group</taxon>
        <taxon>Halobacteria</taxon>
        <taxon>Halobacteriales</taxon>
        <taxon>Haloferacaceae</taxon>
        <taxon>Halorubrum</taxon>
    </lineage>
</organism>
<comment type="caution">
    <text evidence="1">The sequence shown here is derived from an EMBL/GenBank/DDBJ whole genome shotgun (WGS) entry which is preliminary data.</text>
</comment>
<dbReference type="InterPro" id="IPR000836">
    <property type="entry name" value="PRTase_dom"/>
</dbReference>
<dbReference type="InterPro" id="IPR023214">
    <property type="entry name" value="HAD_sf"/>
</dbReference>
<sequence length="330" mass="38172">MNYKTVADMNADAHRLAKRLPQDIDLVVGIPRSGLLAANLLCLHLDVPMTDVDGLCEGRLFDTGSRFENRDSFDDFDSVLVVDDSVLTGGQMTETRERLATHEFPFDVSFGAVYISSPGHRYVDYWSEVVRSPRIFEWNILHHTRLEDFCVDIDGVLCRDPTPEENDDGDSYREFLRTVEPNVVPKQRIGWLVTSRLEKYRPETEEWLADKGITYDRLVMMDLPDMETRQERGNYGQYKASVYDSADADLFIESSPKQAAEIRRKTNRPVFCYETNEMLNPSMVGRSRRSVAESVSKLKREPVLFPARTAYRISYRCYHRILRSRKSESR</sequence>
<dbReference type="SUPFAM" id="SSF53271">
    <property type="entry name" value="PRTase-like"/>
    <property type="match status" value="1"/>
</dbReference>
<proteinExistence type="predicted"/>
<dbReference type="GO" id="GO:0016757">
    <property type="term" value="F:glycosyltransferase activity"/>
    <property type="evidence" value="ECO:0007669"/>
    <property type="project" value="UniProtKB-KW"/>
</dbReference>
<protein>
    <submittedName>
        <fullName evidence="1">Orotate phosphoribosyltransferase</fullName>
    </submittedName>
</protein>
<accession>A0A081EW55</accession>
<keyword evidence="1" id="KW-0808">Transferase</keyword>
<evidence type="ECO:0000313" key="1">
    <source>
        <dbReference type="EMBL" id="KDS91643.1"/>
    </source>
</evidence>
<dbReference type="Gene3D" id="3.40.50.1000">
    <property type="entry name" value="HAD superfamily/HAD-like"/>
    <property type="match status" value="1"/>
</dbReference>